<dbReference type="InterPro" id="IPR000210">
    <property type="entry name" value="BTB/POZ_dom"/>
</dbReference>
<dbReference type="InterPro" id="IPR008974">
    <property type="entry name" value="TRAF-like"/>
</dbReference>
<dbReference type="Pfam" id="PF22486">
    <property type="entry name" value="MATH_2"/>
    <property type="match status" value="1"/>
</dbReference>
<evidence type="ECO:0000313" key="6">
    <source>
        <dbReference type="Proteomes" id="UP001231189"/>
    </source>
</evidence>
<dbReference type="PANTHER" id="PTHR26379:SF479">
    <property type="entry name" value="MATH DOMAIN-CONTAINING PROTEIN"/>
    <property type="match status" value="1"/>
</dbReference>
<comment type="similarity">
    <text evidence="2">Belongs to the Tdpoz family.</text>
</comment>
<name>A0AAD8RQL4_LOLMU</name>
<dbReference type="SUPFAM" id="SSF54695">
    <property type="entry name" value="POZ domain"/>
    <property type="match status" value="1"/>
</dbReference>
<organism evidence="5 6">
    <name type="scientific">Lolium multiflorum</name>
    <name type="common">Italian ryegrass</name>
    <name type="synonym">Lolium perenne subsp. multiflorum</name>
    <dbReference type="NCBI Taxonomy" id="4521"/>
    <lineage>
        <taxon>Eukaryota</taxon>
        <taxon>Viridiplantae</taxon>
        <taxon>Streptophyta</taxon>
        <taxon>Embryophyta</taxon>
        <taxon>Tracheophyta</taxon>
        <taxon>Spermatophyta</taxon>
        <taxon>Magnoliopsida</taxon>
        <taxon>Liliopsida</taxon>
        <taxon>Poales</taxon>
        <taxon>Poaceae</taxon>
        <taxon>BOP clade</taxon>
        <taxon>Pooideae</taxon>
        <taxon>Poodae</taxon>
        <taxon>Poeae</taxon>
        <taxon>Poeae Chloroplast Group 2 (Poeae type)</taxon>
        <taxon>Loliodinae</taxon>
        <taxon>Loliinae</taxon>
        <taxon>Lolium</taxon>
    </lineage>
</organism>
<keyword evidence="6" id="KW-1185">Reference proteome</keyword>
<feature type="domain" description="MATH" evidence="4">
    <location>
        <begin position="22"/>
        <end position="151"/>
    </location>
</feature>
<comment type="pathway">
    <text evidence="1">Protein modification; protein ubiquitination.</text>
</comment>
<dbReference type="Proteomes" id="UP001231189">
    <property type="component" value="Unassembled WGS sequence"/>
</dbReference>
<dbReference type="Gene3D" id="1.25.40.420">
    <property type="match status" value="1"/>
</dbReference>
<dbReference type="SUPFAM" id="SSF49599">
    <property type="entry name" value="TRAF domain-like"/>
    <property type="match status" value="1"/>
</dbReference>
<accession>A0AAD8RQL4</accession>
<dbReference type="PANTHER" id="PTHR26379">
    <property type="entry name" value="BTB/POZ AND MATH DOMAIN-CONTAINING PROTEIN 1"/>
    <property type="match status" value="1"/>
</dbReference>
<dbReference type="InterPro" id="IPR002083">
    <property type="entry name" value="MATH/TRAF_dom"/>
</dbReference>
<dbReference type="InterPro" id="IPR011333">
    <property type="entry name" value="SKP1/BTB/POZ_sf"/>
</dbReference>
<evidence type="ECO:0000259" key="4">
    <source>
        <dbReference type="PROSITE" id="PS50144"/>
    </source>
</evidence>
<dbReference type="AlphaFoldDB" id="A0AAD8RQL4"/>
<dbReference type="Pfam" id="PF24570">
    <property type="entry name" value="BACK_BPM_SPOP"/>
    <property type="match status" value="1"/>
</dbReference>
<dbReference type="Pfam" id="PF00651">
    <property type="entry name" value="BTB"/>
    <property type="match status" value="1"/>
</dbReference>
<evidence type="ECO:0000256" key="1">
    <source>
        <dbReference type="ARBA" id="ARBA00004906"/>
    </source>
</evidence>
<dbReference type="SMART" id="SM00225">
    <property type="entry name" value="BTB"/>
    <property type="match status" value="1"/>
</dbReference>
<dbReference type="PROSITE" id="PS50144">
    <property type="entry name" value="MATH"/>
    <property type="match status" value="1"/>
</dbReference>
<gene>
    <name evidence="5" type="ORF">QYE76_004140</name>
</gene>
<dbReference type="CDD" id="cd00121">
    <property type="entry name" value="MATH"/>
    <property type="match status" value="1"/>
</dbReference>
<evidence type="ECO:0000259" key="3">
    <source>
        <dbReference type="PROSITE" id="PS50097"/>
    </source>
</evidence>
<feature type="domain" description="BTB" evidence="3">
    <location>
        <begin position="192"/>
        <end position="259"/>
    </location>
</feature>
<dbReference type="Gene3D" id="2.60.210.10">
    <property type="entry name" value="Apoptosis, Tumor Necrosis Factor Receptor Associated Protein 2, Chain A"/>
    <property type="match status" value="1"/>
</dbReference>
<dbReference type="InterPro" id="IPR056423">
    <property type="entry name" value="BACK_BPM_SPOP"/>
</dbReference>
<comment type="caution">
    <text evidence="5">The sequence shown here is derived from an EMBL/GenBank/DDBJ whole genome shotgun (WGS) entry which is preliminary data.</text>
</comment>
<protein>
    <submittedName>
        <fullName evidence="5">Uncharacterized protein</fullName>
    </submittedName>
</protein>
<evidence type="ECO:0000313" key="5">
    <source>
        <dbReference type="EMBL" id="KAK1629825.1"/>
    </source>
</evidence>
<dbReference type="Gene3D" id="3.30.710.10">
    <property type="entry name" value="Potassium Channel Kv1.1, Chain A"/>
    <property type="match status" value="1"/>
</dbReference>
<evidence type="ECO:0000256" key="2">
    <source>
        <dbReference type="ARBA" id="ARBA00010846"/>
    </source>
</evidence>
<reference evidence="5" key="1">
    <citation type="submission" date="2023-07" db="EMBL/GenBank/DDBJ databases">
        <title>A chromosome-level genome assembly of Lolium multiflorum.</title>
        <authorList>
            <person name="Chen Y."/>
            <person name="Copetti D."/>
            <person name="Kolliker R."/>
            <person name="Studer B."/>
        </authorList>
    </citation>
    <scope>NUCLEOTIDE SEQUENCE</scope>
    <source>
        <strain evidence="5">02402/16</strain>
        <tissue evidence="5">Leaf</tissue>
    </source>
</reference>
<proteinExistence type="inferred from homology"/>
<dbReference type="PROSITE" id="PS50097">
    <property type="entry name" value="BTB"/>
    <property type="match status" value="1"/>
</dbReference>
<dbReference type="EMBL" id="JAUUTY010000005">
    <property type="protein sequence ID" value="KAK1629825.1"/>
    <property type="molecule type" value="Genomic_DNA"/>
</dbReference>
<sequence length="363" mass="40361">MSSSGGGMLPRTASAVVATSMTVSHDMVISGYSTTKMCYFRGTYIKSAKFVAGGRRWYLRYYPNGCSPKDYGSVTFLLYHDRDAAANEDEVPVVYQIFLLGPDGNPVPKYKSTLRMIYAEPSNYGLGFITNKALEESAYLRDDAFSVRCQFRVPIIVRQLNEEAPPNSPTPTHVPADVHEGLIRFISDDVPTDVSLEVGDETFRAHRRFLAAQSPVFAALFTAPMRENTAPSVRIHDMEPQVFKAMLDFIYRGNLPPAVDEGDDRIAMTQHLLVAADRYDLERLKSVCSEKLRTHISTSTVAATLELAHRHGCPVLKDACYDFLAPPRGNLKAILKSESFEQLIIDYPSVVVELLARVAPSTH</sequence>
<dbReference type="GO" id="GO:0016567">
    <property type="term" value="P:protein ubiquitination"/>
    <property type="evidence" value="ECO:0007669"/>
    <property type="project" value="InterPro"/>
</dbReference>
<dbReference type="InterPro" id="IPR045005">
    <property type="entry name" value="BPM1-6"/>
</dbReference>